<name>A7EZC2_SCLS1</name>
<keyword evidence="2" id="KW-1185">Reference proteome</keyword>
<evidence type="ECO:0000313" key="1">
    <source>
        <dbReference type="EMBL" id="EDN94814.1"/>
    </source>
</evidence>
<sequence length="92" mass="10955">MADEIRIRYVQVASSPNPTSTNIPPIDHEWIYRFQKRHPELKKSNWKITISKQEWIIVFEYISPIEKALSPMIIFKAQNTNIIWIPKDAFQD</sequence>
<evidence type="ECO:0000313" key="2">
    <source>
        <dbReference type="Proteomes" id="UP000001312"/>
    </source>
</evidence>
<accession>A7EZC2</accession>
<dbReference type="InParanoid" id="A7EZC2"/>
<proteinExistence type="predicted"/>
<dbReference type="AlphaFoldDB" id="A7EZC2"/>
<evidence type="ECO:0008006" key="3">
    <source>
        <dbReference type="Google" id="ProtNLM"/>
    </source>
</evidence>
<gene>
    <name evidence="1" type="ORF">SS1G_10689</name>
</gene>
<reference evidence="2" key="1">
    <citation type="journal article" date="2011" name="PLoS Genet.">
        <title>Genomic analysis of the necrotrophic fungal pathogens Sclerotinia sclerotiorum and Botrytis cinerea.</title>
        <authorList>
            <person name="Amselem J."/>
            <person name="Cuomo C.A."/>
            <person name="van Kan J.A."/>
            <person name="Viaud M."/>
            <person name="Benito E.P."/>
            <person name="Couloux A."/>
            <person name="Coutinho P.M."/>
            <person name="de Vries R.P."/>
            <person name="Dyer P.S."/>
            <person name="Fillinger S."/>
            <person name="Fournier E."/>
            <person name="Gout L."/>
            <person name="Hahn M."/>
            <person name="Kohn L."/>
            <person name="Lapalu N."/>
            <person name="Plummer K.M."/>
            <person name="Pradier J.M."/>
            <person name="Quevillon E."/>
            <person name="Sharon A."/>
            <person name="Simon A."/>
            <person name="ten Have A."/>
            <person name="Tudzynski B."/>
            <person name="Tudzynski P."/>
            <person name="Wincker P."/>
            <person name="Andrew M."/>
            <person name="Anthouard V."/>
            <person name="Beever R.E."/>
            <person name="Beffa R."/>
            <person name="Benoit I."/>
            <person name="Bouzid O."/>
            <person name="Brault B."/>
            <person name="Chen Z."/>
            <person name="Choquer M."/>
            <person name="Collemare J."/>
            <person name="Cotton P."/>
            <person name="Danchin E.G."/>
            <person name="Da Silva C."/>
            <person name="Gautier A."/>
            <person name="Giraud C."/>
            <person name="Giraud T."/>
            <person name="Gonzalez C."/>
            <person name="Grossetete S."/>
            <person name="Guldener U."/>
            <person name="Henrissat B."/>
            <person name="Howlett B.J."/>
            <person name="Kodira C."/>
            <person name="Kretschmer M."/>
            <person name="Lappartient A."/>
            <person name="Leroch M."/>
            <person name="Levis C."/>
            <person name="Mauceli E."/>
            <person name="Neuveglise C."/>
            <person name="Oeser B."/>
            <person name="Pearson M."/>
            <person name="Poulain J."/>
            <person name="Poussereau N."/>
            <person name="Quesneville H."/>
            <person name="Rascle C."/>
            <person name="Schumacher J."/>
            <person name="Segurens B."/>
            <person name="Sexton A."/>
            <person name="Silva E."/>
            <person name="Sirven C."/>
            <person name="Soanes D.M."/>
            <person name="Talbot N.J."/>
            <person name="Templeton M."/>
            <person name="Yandava C."/>
            <person name="Yarden O."/>
            <person name="Zeng Q."/>
            <person name="Rollins J.A."/>
            <person name="Lebrun M.H."/>
            <person name="Dickman M."/>
        </authorList>
    </citation>
    <scope>NUCLEOTIDE SEQUENCE [LARGE SCALE GENOMIC DNA]</scope>
    <source>
        <strain evidence="2">ATCC 18683 / 1980 / Ss-1</strain>
    </source>
</reference>
<dbReference type="RefSeq" id="XP_001588242.1">
    <property type="nucleotide sequence ID" value="XM_001588192.1"/>
</dbReference>
<dbReference type="EMBL" id="CH476636">
    <property type="protein sequence ID" value="EDN94814.1"/>
    <property type="molecule type" value="Genomic_DNA"/>
</dbReference>
<organism evidence="1 2">
    <name type="scientific">Sclerotinia sclerotiorum (strain ATCC 18683 / 1980 / Ss-1)</name>
    <name type="common">White mold</name>
    <name type="synonym">Whetzelinia sclerotiorum</name>
    <dbReference type="NCBI Taxonomy" id="665079"/>
    <lineage>
        <taxon>Eukaryota</taxon>
        <taxon>Fungi</taxon>
        <taxon>Dikarya</taxon>
        <taxon>Ascomycota</taxon>
        <taxon>Pezizomycotina</taxon>
        <taxon>Leotiomycetes</taxon>
        <taxon>Helotiales</taxon>
        <taxon>Sclerotiniaceae</taxon>
        <taxon>Sclerotinia</taxon>
    </lineage>
</organism>
<dbReference type="KEGG" id="ssl:SS1G_10689"/>
<dbReference type="Proteomes" id="UP000001312">
    <property type="component" value="Unassembled WGS sequence"/>
</dbReference>
<dbReference type="GeneID" id="5484603"/>
<protein>
    <recommendedName>
        <fullName evidence="3">HTH CENPB-type domain-containing protein</fullName>
    </recommendedName>
</protein>